<dbReference type="OrthoDB" id="5852896at2759"/>
<dbReference type="EMBL" id="DS480389">
    <property type="protein sequence ID" value="EDO18488.1"/>
    <property type="molecule type" value="Genomic_DNA"/>
</dbReference>
<dbReference type="GO" id="GO:0071986">
    <property type="term" value="C:Ragulator complex"/>
    <property type="evidence" value="ECO:0007669"/>
    <property type="project" value="EnsemblFungi"/>
</dbReference>
<evidence type="ECO:0000256" key="2">
    <source>
        <dbReference type="SAM" id="MobiDB-lite"/>
    </source>
</evidence>
<feature type="region of interest" description="Disordered" evidence="2">
    <location>
        <begin position="440"/>
        <end position="470"/>
    </location>
</feature>
<feature type="compositionally biased region" description="Acidic residues" evidence="2">
    <location>
        <begin position="300"/>
        <end position="335"/>
    </location>
</feature>
<accession>A7TH36</accession>
<dbReference type="InterPro" id="IPR007307">
    <property type="entry name" value="Ltv1"/>
</dbReference>
<sequence length="484" mass="55617">MSKKFDKKNSQKYAVVHRPHDDPRFYDAEASDHILVPINNPNERSKKAPTPRFEKPKSSANRDAANAHAGESALYGITFDDSKYDYTQHLKPIGLDPENSVFIPVKSNAVDDENEKLQKKKNIEDLFVEPSYRDEAKPQASAPLFQRGMATAEYLKHQEEISNDISGFRPDLNPALREVLEALEDEAYVINEDIEVVVDDKSKVKKSKEAKVENTEELEGDDDFFAELLGGGEAADEDEFEDEFDEWDVDNLQDYEDEHYRDEIEKLDNIENLEDLQGIDYQADVRRFQREKARARKEYDTDDDFSQDDLESIEPLEDDLAGELENEDEEEEDVLGDLPTIKTQTKGNKKRKERRKKGAMSDISGFSMSSSAIARTEVMTVLDDKYDTIINSYDNYEEEQEIDEEENYTPFDMKEERADFESLLDDFLDNYELESGGRKLAKKDSERDRLKAAADEASKGKLSMRRKRENMVNAAANSLQSLHL</sequence>
<dbReference type="PhylomeDB" id="A7TH36"/>
<evidence type="ECO:0000313" key="4">
    <source>
        <dbReference type="Proteomes" id="UP000000267"/>
    </source>
</evidence>
<dbReference type="GO" id="GO:0006970">
    <property type="term" value="P:response to osmotic stress"/>
    <property type="evidence" value="ECO:0007669"/>
    <property type="project" value="EnsemblFungi"/>
</dbReference>
<dbReference type="GO" id="GO:0005829">
    <property type="term" value="C:cytosol"/>
    <property type="evidence" value="ECO:0007669"/>
    <property type="project" value="TreeGrafter"/>
</dbReference>
<dbReference type="RefSeq" id="XP_001646346.1">
    <property type="nucleotide sequence ID" value="XM_001646296.1"/>
</dbReference>
<dbReference type="AlphaFoldDB" id="A7TH36"/>
<reference evidence="3 4" key="1">
    <citation type="journal article" date="2007" name="Proc. Natl. Acad. Sci. U.S.A.">
        <title>Independent sorting-out of thousands of duplicated gene pairs in two yeast species descended from a whole-genome duplication.</title>
        <authorList>
            <person name="Scannell D.R."/>
            <person name="Frank A.C."/>
            <person name="Conant G.C."/>
            <person name="Byrne K.P."/>
            <person name="Woolfit M."/>
            <person name="Wolfe K.H."/>
        </authorList>
    </citation>
    <scope>NUCLEOTIDE SEQUENCE [LARGE SCALE GENOMIC DNA]</scope>
    <source>
        <strain evidence="4">ATCC 22028 / DSM 70294 / BCRC 21397 / CBS 2163 / NBRC 10782 / NRRL Y-8283 / UCD 57-17</strain>
    </source>
</reference>
<dbReference type="STRING" id="436907.A7TH36"/>
<feature type="compositionally biased region" description="Basic and acidic residues" evidence="2">
    <location>
        <begin position="18"/>
        <end position="32"/>
    </location>
</feature>
<dbReference type="Proteomes" id="UP000000267">
    <property type="component" value="Unassembled WGS sequence"/>
</dbReference>
<dbReference type="GO" id="GO:0032040">
    <property type="term" value="C:small-subunit processome"/>
    <property type="evidence" value="ECO:0007669"/>
    <property type="project" value="EnsemblFungi"/>
</dbReference>
<dbReference type="Pfam" id="PF04180">
    <property type="entry name" value="LTV"/>
    <property type="match status" value="1"/>
</dbReference>
<dbReference type="OMA" id="TAQHFTL"/>
<feature type="compositionally biased region" description="Basic and acidic residues" evidence="2">
    <location>
        <begin position="442"/>
        <end position="459"/>
    </location>
</feature>
<dbReference type="KEGG" id="vpo:Kpol_1032p85"/>
<name>A7TH36_VANPO</name>
<comment type="similarity">
    <text evidence="1">Belongs to the LTV1 family.</text>
</comment>
<dbReference type="GO" id="GO:0030688">
    <property type="term" value="C:preribosome, small subunit precursor"/>
    <property type="evidence" value="ECO:0007669"/>
    <property type="project" value="EnsemblFungi"/>
</dbReference>
<protein>
    <recommendedName>
        <fullName evidence="5">Protein LTV1</fullName>
    </recommendedName>
</protein>
<dbReference type="PANTHER" id="PTHR21531:SF0">
    <property type="entry name" value="PROTEIN LTV1 HOMOLOG"/>
    <property type="match status" value="1"/>
</dbReference>
<keyword evidence="4" id="KW-1185">Reference proteome</keyword>
<dbReference type="GeneID" id="5546776"/>
<feature type="compositionally biased region" description="Basic residues" evidence="2">
    <location>
        <begin position="347"/>
        <end position="358"/>
    </location>
</feature>
<dbReference type="GO" id="GO:1904669">
    <property type="term" value="P:ATP export"/>
    <property type="evidence" value="ECO:0007669"/>
    <property type="project" value="EnsemblFungi"/>
</dbReference>
<dbReference type="GO" id="GO:0042274">
    <property type="term" value="P:ribosomal small subunit biogenesis"/>
    <property type="evidence" value="ECO:0007669"/>
    <property type="project" value="EnsemblFungi"/>
</dbReference>
<evidence type="ECO:0008006" key="5">
    <source>
        <dbReference type="Google" id="ProtNLM"/>
    </source>
</evidence>
<dbReference type="InParanoid" id="A7TH36"/>
<dbReference type="PANTHER" id="PTHR21531">
    <property type="entry name" value="LOW-TEMPERATURE VIABILITY PROTEIN LTV1-RELATED"/>
    <property type="match status" value="1"/>
</dbReference>
<dbReference type="GO" id="GO:0034599">
    <property type="term" value="P:cellular response to oxidative stress"/>
    <property type="evidence" value="ECO:0007669"/>
    <property type="project" value="EnsemblFungi"/>
</dbReference>
<proteinExistence type="inferred from homology"/>
<evidence type="ECO:0000313" key="3">
    <source>
        <dbReference type="EMBL" id="EDO18488.1"/>
    </source>
</evidence>
<gene>
    <name evidence="3" type="ORF">Kpol_1032p85</name>
</gene>
<organism evidence="4">
    <name type="scientific">Vanderwaltozyma polyspora (strain ATCC 22028 / DSM 70294 / BCRC 21397 / CBS 2163 / NBRC 10782 / NRRL Y-8283 / UCD 57-17)</name>
    <name type="common">Kluyveromyces polysporus</name>
    <dbReference type="NCBI Taxonomy" id="436907"/>
    <lineage>
        <taxon>Eukaryota</taxon>
        <taxon>Fungi</taxon>
        <taxon>Dikarya</taxon>
        <taxon>Ascomycota</taxon>
        <taxon>Saccharomycotina</taxon>
        <taxon>Saccharomycetes</taxon>
        <taxon>Saccharomycetales</taxon>
        <taxon>Saccharomycetaceae</taxon>
        <taxon>Vanderwaltozyma</taxon>
    </lineage>
</organism>
<dbReference type="GO" id="GO:0032456">
    <property type="term" value="P:endocytic recycling"/>
    <property type="evidence" value="ECO:0007669"/>
    <property type="project" value="EnsemblFungi"/>
</dbReference>
<feature type="region of interest" description="Disordered" evidence="2">
    <location>
        <begin position="292"/>
        <end position="363"/>
    </location>
</feature>
<dbReference type="GO" id="GO:0031902">
    <property type="term" value="C:late endosome membrane"/>
    <property type="evidence" value="ECO:0007669"/>
    <property type="project" value="EnsemblFungi"/>
</dbReference>
<dbReference type="eggNOG" id="KOG2637">
    <property type="taxonomic scope" value="Eukaryota"/>
</dbReference>
<dbReference type="GO" id="GO:0000056">
    <property type="term" value="P:ribosomal small subunit export from nucleus"/>
    <property type="evidence" value="ECO:0007669"/>
    <property type="project" value="EnsemblFungi"/>
</dbReference>
<evidence type="ECO:0000256" key="1">
    <source>
        <dbReference type="ARBA" id="ARBA00009078"/>
    </source>
</evidence>
<dbReference type="FunCoup" id="A7TH36">
    <property type="interactions" value="529"/>
</dbReference>
<dbReference type="HOGENOM" id="CLU_028555_1_0_1"/>
<feature type="region of interest" description="Disordered" evidence="2">
    <location>
        <begin position="1"/>
        <end position="67"/>
    </location>
</feature>